<feature type="domain" description="HTH cro/C1-type" evidence="2">
    <location>
        <begin position="42"/>
        <end position="96"/>
    </location>
</feature>
<accession>A0ABZ1WC40</accession>
<feature type="region of interest" description="Disordered" evidence="1">
    <location>
        <begin position="1"/>
        <end position="25"/>
    </location>
</feature>
<proteinExistence type="predicted"/>
<dbReference type="Proteomes" id="UP001432014">
    <property type="component" value="Chromosome"/>
</dbReference>
<evidence type="ECO:0000259" key="2">
    <source>
        <dbReference type="PROSITE" id="PS50943"/>
    </source>
</evidence>
<name>A0ABZ1WC40_9ACTN</name>
<organism evidence="3 4">
    <name type="scientific">Kitasatospora herbaricolor</name>
    <dbReference type="NCBI Taxonomy" id="68217"/>
    <lineage>
        <taxon>Bacteria</taxon>
        <taxon>Bacillati</taxon>
        <taxon>Actinomycetota</taxon>
        <taxon>Actinomycetes</taxon>
        <taxon>Kitasatosporales</taxon>
        <taxon>Streptomycetaceae</taxon>
        <taxon>Kitasatospora</taxon>
    </lineage>
</organism>
<gene>
    <name evidence="3" type="ORF">OG469_24840</name>
</gene>
<dbReference type="SUPFAM" id="SSF47413">
    <property type="entry name" value="lambda repressor-like DNA-binding domains"/>
    <property type="match status" value="1"/>
</dbReference>
<dbReference type="Pfam" id="PF01381">
    <property type="entry name" value="HTH_3"/>
    <property type="match status" value="1"/>
</dbReference>
<evidence type="ECO:0000256" key="1">
    <source>
        <dbReference type="SAM" id="MobiDB-lite"/>
    </source>
</evidence>
<sequence>MNHAQWKTARTRALSGEQAPEDPEVSAARLEIRYARALGQALYDRRTALGISQAEVARRANMTQPQISRIEGGDTVPTLPLLERLAGALESELDIHLVPGADAAVRFHSPAA</sequence>
<evidence type="ECO:0000313" key="4">
    <source>
        <dbReference type="Proteomes" id="UP001432014"/>
    </source>
</evidence>
<dbReference type="CDD" id="cd00093">
    <property type="entry name" value="HTH_XRE"/>
    <property type="match status" value="1"/>
</dbReference>
<dbReference type="SMART" id="SM00530">
    <property type="entry name" value="HTH_XRE"/>
    <property type="match status" value="1"/>
</dbReference>
<dbReference type="InterPro" id="IPR001387">
    <property type="entry name" value="Cro/C1-type_HTH"/>
</dbReference>
<protein>
    <submittedName>
        <fullName evidence="3">Helix-turn-helix domain-containing protein</fullName>
    </submittedName>
</protein>
<evidence type="ECO:0000313" key="3">
    <source>
        <dbReference type="EMBL" id="WUS58456.1"/>
    </source>
</evidence>
<dbReference type="Gene3D" id="1.10.260.40">
    <property type="entry name" value="lambda repressor-like DNA-binding domains"/>
    <property type="match status" value="1"/>
</dbReference>
<dbReference type="RefSeq" id="WP_191289728.1">
    <property type="nucleotide sequence ID" value="NZ_CP108460.1"/>
</dbReference>
<keyword evidence="4" id="KW-1185">Reference proteome</keyword>
<dbReference type="EMBL" id="CP108482">
    <property type="protein sequence ID" value="WUS58456.1"/>
    <property type="molecule type" value="Genomic_DNA"/>
</dbReference>
<dbReference type="PROSITE" id="PS50943">
    <property type="entry name" value="HTH_CROC1"/>
    <property type="match status" value="1"/>
</dbReference>
<reference evidence="3 4" key="1">
    <citation type="submission" date="2022-10" db="EMBL/GenBank/DDBJ databases">
        <title>The complete genomes of actinobacterial strains from the NBC collection.</title>
        <authorList>
            <person name="Joergensen T.S."/>
            <person name="Alvarez Arevalo M."/>
            <person name="Sterndorff E.B."/>
            <person name="Faurdal D."/>
            <person name="Vuksanovic O."/>
            <person name="Mourched A.-S."/>
            <person name="Charusanti P."/>
            <person name="Shaw S."/>
            <person name="Blin K."/>
            <person name="Weber T."/>
        </authorList>
    </citation>
    <scope>NUCLEOTIDE SEQUENCE [LARGE SCALE GENOMIC DNA]</scope>
    <source>
        <strain evidence="3 4">NBC_01247</strain>
    </source>
</reference>
<dbReference type="InterPro" id="IPR010982">
    <property type="entry name" value="Lambda_DNA-bd_dom_sf"/>
</dbReference>